<dbReference type="GO" id="GO:0006260">
    <property type="term" value="P:DNA replication"/>
    <property type="evidence" value="ECO:0007669"/>
    <property type="project" value="UniProtKB-KW"/>
</dbReference>
<organism evidence="4 5">
    <name type="scientific">Vibrio cincinnatiensis DSM 19608</name>
    <dbReference type="NCBI Taxonomy" id="1123491"/>
    <lineage>
        <taxon>Bacteria</taxon>
        <taxon>Pseudomonadati</taxon>
        <taxon>Pseudomonadota</taxon>
        <taxon>Gammaproteobacteria</taxon>
        <taxon>Vibrionales</taxon>
        <taxon>Vibrionaceae</taxon>
        <taxon>Vibrio</taxon>
    </lineage>
</organism>
<dbReference type="InterPro" id="IPR003512">
    <property type="entry name" value="Phage_M13_G5P_DNA-bd"/>
</dbReference>
<dbReference type="STRING" id="1123491.SAMN02745782_02730"/>
<accession>A0A1T4RLP4</accession>
<sequence length="94" mass="10851">MLKIEIFPENVKFEIRTFPAKEDKPARTIYEQVAYAYLGGKFPVEMKLQLEEGQPPYVAGFYTLHSSSFVVNKYGALELKRYGMLIEPLELTDI</sequence>
<dbReference type="RefSeq" id="WP_078927073.1">
    <property type="nucleotide sequence ID" value="NZ_FUXB01000014.1"/>
</dbReference>
<dbReference type="SUPFAM" id="SSF50249">
    <property type="entry name" value="Nucleic acid-binding proteins"/>
    <property type="match status" value="1"/>
</dbReference>
<keyword evidence="5" id="KW-1185">Reference proteome</keyword>
<dbReference type="AlphaFoldDB" id="A0A1T4RLP4"/>
<dbReference type="Pfam" id="PF02303">
    <property type="entry name" value="Phage_DNA_bind"/>
    <property type="match status" value="1"/>
</dbReference>
<dbReference type="Proteomes" id="UP000190834">
    <property type="component" value="Unassembled WGS sequence"/>
</dbReference>
<dbReference type="GO" id="GO:0003697">
    <property type="term" value="F:single-stranded DNA binding"/>
    <property type="evidence" value="ECO:0007669"/>
    <property type="project" value="InterPro"/>
</dbReference>
<keyword evidence="1" id="KW-0235">DNA replication</keyword>
<protein>
    <recommendedName>
        <fullName evidence="3">Single-stranded DNA-binding protein</fullName>
    </recommendedName>
</protein>
<reference evidence="5" key="1">
    <citation type="submission" date="2017-02" db="EMBL/GenBank/DDBJ databases">
        <authorList>
            <person name="Varghese N."/>
            <person name="Submissions S."/>
        </authorList>
    </citation>
    <scope>NUCLEOTIDE SEQUENCE [LARGE SCALE GENOMIC DNA]</scope>
    <source>
        <strain evidence="5">DSM 19608</strain>
    </source>
</reference>
<keyword evidence="2" id="KW-0238">DNA-binding</keyword>
<gene>
    <name evidence="4" type="ORF">SAMN02745782_02730</name>
</gene>
<evidence type="ECO:0000256" key="2">
    <source>
        <dbReference type="ARBA" id="ARBA00023125"/>
    </source>
</evidence>
<evidence type="ECO:0000313" key="4">
    <source>
        <dbReference type="EMBL" id="SKA16863.1"/>
    </source>
</evidence>
<dbReference type="OrthoDB" id="6106682at2"/>
<dbReference type="EMBL" id="FUXB01000014">
    <property type="protein sequence ID" value="SKA16863.1"/>
    <property type="molecule type" value="Genomic_DNA"/>
</dbReference>
<dbReference type="Gene3D" id="2.40.50.140">
    <property type="entry name" value="Nucleic acid-binding proteins"/>
    <property type="match status" value="1"/>
</dbReference>
<evidence type="ECO:0000313" key="5">
    <source>
        <dbReference type="Proteomes" id="UP000190834"/>
    </source>
</evidence>
<dbReference type="InterPro" id="IPR012340">
    <property type="entry name" value="NA-bd_OB-fold"/>
</dbReference>
<name>A0A1T4RLP4_VIBCI</name>
<evidence type="ECO:0000256" key="1">
    <source>
        <dbReference type="ARBA" id="ARBA00022705"/>
    </source>
</evidence>
<dbReference type="GeneID" id="70583597"/>
<proteinExistence type="predicted"/>
<evidence type="ECO:0000256" key="3">
    <source>
        <dbReference type="ARBA" id="ARBA00030596"/>
    </source>
</evidence>